<dbReference type="Proteomes" id="UP000198675">
    <property type="component" value="Chromosome I"/>
</dbReference>
<reference evidence="13" key="1">
    <citation type="submission" date="2016-10" db="EMBL/GenBank/DDBJ databases">
        <authorList>
            <person name="Varghese N."/>
            <person name="Submissions S."/>
        </authorList>
    </citation>
    <scope>NUCLEOTIDE SEQUENCE [LARGE SCALE GENOMIC DNA]</scope>
    <source>
        <strain evidence="13">KCTC 32246</strain>
    </source>
</reference>
<evidence type="ECO:0000259" key="11">
    <source>
        <dbReference type="Pfam" id="PF01425"/>
    </source>
</evidence>
<dbReference type="Pfam" id="PF01425">
    <property type="entry name" value="Amidase"/>
    <property type="match status" value="2"/>
</dbReference>
<dbReference type="PANTHER" id="PTHR11895">
    <property type="entry name" value="TRANSAMIDASE"/>
    <property type="match status" value="1"/>
</dbReference>
<evidence type="ECO:0000256" key="9">
    <source>
        <dbReference type="ARBA" id="ARBA00047407"/>
    </source>
</evidence>
<comment type="function">
    <text evidence="10">Allows the formation of correctly charged Gln-tRNA(Gln) through the transamidation of misacylated Glu-tRNA(Gln) in organisms which lack glutaminyl-tRNA synthetase. The reaction takes place in the presence of glutamine and ATP through an activated gamma-phospho-Glu-tRNA(Gln).</text>
</comment>
<dbReference type="PANTHER" id="PTHR11895:SF151">
    <property type="entry name" value="GLUTAMYL-TRNA(GLN) AMIDOTRANSFERASE SUBUNIT A"/>
    <property type="match status" value="1"/>
</dbReference>
<keyword evidence="8 10" id="KW-0648">Protein biosynthesis</keyword>
<evidence type="ECO:0000256" key="7">
    <source>
        <dbReference type="ARBA" id="ARBA00022840"/>
    </source>
</evidence>
<dbReference type="SUPFAM" id="SSF75304">
    <property type="entry name" value="Amidase signature (AS) enzymes"/>
    <property type="match status" value="1"/>
</dbReference>
<comment type="subunit">
    <text evidence="2 10">Heterotrimer of A, B and C subunits.</text>
</comment>
<evidence type="ECO:0000313" key="12">
    <source>
        <dbReference type="EMBL" id="SDV01533.1"/>
    </source>
</evidence>
<sequence>MHQLTLAEIARALADKQFSAEELTQSLLARINQLDPQLNSFITVTENLAIAQAKAADARRAAGENSPLLGAPIAHKDLFCTEGVLTSCASKILTGFKAPYDATVVEKLKAAGTVTLGKLNMDEFAMGSANESSHYGPVKNPWDLTRVPGGSSGGSAAAVAARLLPAATGTDTGGSIRQPAALTNLTGIKPTYGRVSRWGMIAYASSLDQGGPLARTAEDCALLLGAMAGFDAKDSTSVDQPVDDYLAALNKPLAGLRIGLPKEYFAKGIPIAEEAIDALGLHYGDLQAGLDARIGEKVMAVVEELKKLGATVKDISLPNMQHAIPAYYVIAPAEASSNLSRFDGVRFGYRCENPKDLQDLYKRSRGEGFGAEVKRRIMVGTYALSAGYYDAYYIKAQQIRRLIKNDFVAAFKEVDVILGPTTPNLAWKLGEKNADPVSAYLEDIYTITANLAGIPGLSMPAGFVDGLPVGVQLLGNYFQEGRLLNVAHQYQQVSDWHKHAPKDF</sequence>
<dbReference type="PROSITE" id="PS00571">
    <property type="entry name" value="AMIDASES"/>
    <property type="match status" value="1"/>
</dbReference>
<dbReference type="Gene3D" id="3.90.1300.10">
    <property type="entry name" value="Amidase signature (AS) domain"/>
    <property type="match status" value="1"/>
</dbReference>
<comment type="catalytic activity">
    <reaction evidence="9 10">
        <text>L-glutamyl-tRNA(Gln) + L-glutamine + ATP + H2O = L-glutaminyl-tRNA(Gln) + L-glutamate + ADP + phosphate + H(+)</text>
        <dbReference type="Rhea" id="RHEA:17521"/>
        <dbReference type="Rhea" id="RHEA-COMP:9681"/>
        <dbReference type="Rhea" id="RHEA-COMP:9684"/>
        <dbReference type="ChEBI" id="CHEBI:15377"/>
        <dbReference type="ChEBI" id="CHEBI:15378"/>
        <dbReference type="ChEBI" id="CHEBI:29985"/>
        <dbReference type="ChEBI" id="CHEBI:30616"/>
        <dbReference type="ChEBI" id="CHEBI:43474"/>
        <dbReference type="ChEBI" id="CHEBI:58359"/>
        <dbReference type="ChEBI" id="CHEBI:78520"/>
        <dbReference type="ChEBI" id="CHEBI:78521"/>
        <dbReference type="ChEBI" id="CHEBI:456216"/>
        <dbReference type="EC" id="6.3.5.7"/>
    </reaction>
</comment>
<comment type="similarity">
    <text evidence="1 10">Belongs to the amidase family. GatA subfamily.</text>
</comment>
<dbReference type="GO" id="GO:0030956">
    <property type="term" value="C:glutamyl-tRNA(Gln) amidotransferase complex"/>
    <property type="evidence" value="ECO:0007669"/>
    <property type="project" value="InterPro"/>
</dbReference>
<accession>A0A1H2N7L6</accession>
<feature type="active site" description="Charge relay system" evidence="10">
    <location>
        <position position="151"/>
    </location>
</feature>
<dbReference type="InterPro" id="IPR036928">
    <property type="entry name" value="AS_sf"/>
</dbReference>
<feature type="domain" description="Amidase" evidence="11">
    <location>
        <begin position="280"/>
        <end position="484"/>
    </location>
</feature>
<evidence type="ECO:0000313" key="13">
    <source>
        <dbReference type="Proteomes" id="UP000198675"/>
    </source>
</evidence>
<organism evidence="12 13">
    <name type="scientific">Pseudomonas sihuiensis</name>
    <dbReference type="NCBI Taxonomy" id="1274359"/>
    <lineage>
        <taxon>Bacteria</taxon>
        <taxon>Pseudomonadati</taxon>
        <taxon>Pseudomonadota</taxon>
        <taxon>Gammaproteobacteria</taxon>
        <taxon>Pseudomonadales</taxon>
        <taxon>Pseudomonadaceae</taxon>
        <taxon>Pseudomonas</taxon>
    </lineage>
</organism>
<keyword evidence="13" id="KW-1185">Reference proteome</keyword>
<keyword evidence="5 10" id="KW-0436">Ligase</keyword>
<dbReference type="AlphaFoldDB" id="A0A1H2N7L6"/>
<feature type="active site" description="Charge relay system" evidence="10">
    <location>
        <position position="76"/>
    </location>
</feature>
<keyword evidence="12" id="KW-0808">Transferase</keyword>
<keyword evidence="7 10" id="KW-0067">ATP-binding</keyword>
<evidence type="ECO:0000256" key="1">
    <source>
        <dbReference type="ARBA" id="ARBA00008069"/>
    </source>
</evidence>
<dbReference type="EMBL" id="LT629797">
    <property type="protein sequence ID" value="SDV01533.1"/>
    <property type="molecule type" value="Genomic_DNA"/>
</dbReference>
<dbReference type="InterPro" id="IPR020556">
    <property type="entry name" value="Amidase_CS"/>
</dbReference>
<dbReference type="GO" id="GO:0050567">
    <property type="term" value="F:glutaminyl-tRNA synthase (glutamine-hydrolyzing) activity"/>
    <property type="evidence" value="ECO:0007669"/>
    <property type="project" value="UniProtKB-UniRule"/>
</dbReference>
<dbReference type="InterPro" id="IPR000120">
    <property type="entry name" value="Amidase"/>
</dbReference>
<dbReference type="GO" id="GO:0006412">
    <property type="term" value="P:translation"/>
    <property type="evidence" value="ECO:0007669"/>
    <property type="project" value="UniProtKB-UniRule"/>
</dbReference>
<proteinExistence type="inferred from homology"/>
<gene>
    <name evidence="10" type="primary">gatA</name>
    <name evidence="12" type="ORF">SAMN05216363_4859</name>
</gene>
<evidence type="ECO:0000256" key="10">
    <source>
        <dbReference type="HAMAP-Rule" id="MF_00120"/>
    </source>
</evidence>
<dbReference type="GO" id="GO:0005524">
    <property type="term" value="F:ATP binding"/>
    <property type="evidence" value="ECO:0007669"/>
    <property type="project" value="UniProtKB-KW"/>
</dbReference>
<evidence type="ECO:0000256" key="8">
    <source>
        <dbReference type="ARBA" id="ARBA00022917"/>
    </source>
</evidence>
<dbReference type="HAMAP" id="MF_00120">
    <property type="entry name" value="GatA"/>
    <property type="match status" value="1"/>
</dbReference>
<keyword evidence="6 10" id="KW-0547">Nucleotide-binding</keyword>
<name>A0A1H2N7L6_9PSED</name>
<evidence type="ECO:0000256" key="6">
    <source>
        <dbReference type="ARBA" id="ARBA00022741"/>
    </source>
</evidence>
<protein>
    <recommendedName>
        <fullName evidence="4 10">Glutamyl-tRNA(Gln) amidotransferase subunit A</fullName>
        <shortName evidence="10">Glu-ADT subunit A</shortName>
        <ecNumber evidence="3 10">6.3.5.7</ecNumber>
    </recommendedName>
</protein>
<dbReference type="GO" id="GO:0016740">
    <property type="term" value="F:transferase activity"/>
    <property type="evidence" value="ECO:0007669"/>
    <property type="project" value="UniProtKB-KW"/>
</dbReference>
<dbReference type="EC" id="6.3.5.7" evidence="3 10"/>
<dbReference type="RefSeq" id="WP_092380035.1">
    <property type="nucleotide sequence ID" value="NZ_LT629797.1"/>
</dbReference>
<dbReference type="InterPro" id="IPR023631">
    <property type="entry name" value="Amidase_dom"/>
</dbReference>
<evidence type="ECO:0000256" key="4">
    <source>
        <dbReference type="ARBA" id="ARBA00014428"/>
    </source>
</evidence>
<evidence type="ECO:0000256" key="3">
    <source>
        <dbReference type="ARBA" id="ARBA00012739"/>
    </source>
</evidence>
<feature type="active site" description="Acyl-ester intermediate" evidence="10">
    <location>
        <position position="175"/>
    </location>
</feature>
<dbReference type="InterPro" id="IPR004412">
    <property type="entry name" value="GatA"/>
</dbReference>
<evidence type="ECO:0000256" key="5">
    <source>
        <dbReference type="ARBA" id="ARBA00022598"/>
    </source>
</evidence>
<evidence type="ECO:0000256" key="2">
    <source>
        <dbReference type="ARBA" id="ARBA00011123"/>
    </source>
</evidence>
<feature type="domain" description="Amidase" evidence="11">
    <location>
        <begin position="22"/>
        <end position="266"/>
    </location>
</feature>